<dbReference type="Proteomes" id="UP000502004">
    <property type="component" value="Chromosome"/>
</dbReference>
<dbReference type="AlphaFoldDB" id="A0AAE6YKW2"/>
<sequence>MAGGLTGGALGVVCSVATLGIGTVPCMAAGVGGGAAIGAGFGAVTGAGVGAVGGAIVGGGGSYIYVANKDDIIGKYEYEVAPENGSESIIFEEFPDKNYPKDTKVVIYESDYKGAKNYFIKSLYELENSSGNE</sequence>
<gene>
    <name evidence="1" type="ORF">E4K63_00075</name>
</gene>
<dbReference type="EMBL" id="CP038241">
    <property type="protein sequence ID" value="QIV96792.1"/>
    <property type="molecule type" value="Genomic_DNA"/>
</dbReference>
<evidence type="ECO:0000313" key="1">
    <source>
        <dbReference type="EMBL" id="QIV96792.1"/>
    </source>
</evidence>
<accession>A0AAE6YKW2</accession>
<organism evidence="1 2">
    <name type="scientific">Allofrancisella inopinata</name>
    <dbReference type="NCBI Taxonomy" id="1085647"/>
    <lineage>
        <taxon>Bacteria</taxon>
        <taxon>Pseudomonadati</taxon>
        <taxon>Pseudomonadota</taxon>
        <taxon>Gammaproteobacteria</taxon>
        <taxon>Thiotrichales</taxon>
        <taxon>Francisellaceae</taxon>
        <taxon>Allofrancisella</taxon>
    </lineage>
</organism>
<keyword evidence="2" id="KW-1185">Reference proteome</keyword>
<dbReference type="KEGG" id="aii:E4K63_00075"/>
<protein>
    <recommendedName>
        <fullName evidence="3">Outer membrane protein with glycine zipper</fullName>
    </recommendedName>
</protein>
<name>A0AAE6YKW2_9GAMM</name>
<proteinExistence type="predicted"/>
<evidence type="ECO:0008006" key="3">
    <source>
        <dbReference type="Google" id="ProtNLM"/>
    </source>
</evidence>
<reference evidence="1 2" key="1">
    <citation type="submission" date="2019-03" db="EMBL/GenBank/DDBJ databases">
        <title>Complete Genome Sequence of Allofrancisella inopinata Strain SYSU YG23 Isolated from Water-Cooling Systems in China.</title>
        <authorList>
            <person name="Ohrman C."/>
            <person name="Uneklint I."/>
            <person name="Sjodin A."/>
        </authorList>
    </citation>
    <scope>NUCLEOTIDE SEQUENCE [LARGE SCALE GENOMIC DNA]</scope>
    <source>
        <strain evidence="1 2">SYSU YG23</strain>
    </source>
</reference>
<evidence type="ECO:0000313" key="2">
    <source>
        <dbReference type="Proteomes" id="UP000502004"/>
    </source>
</evidence>